<keyword evidence="1 4" id="KW-0808">Transferase</keyword>
<dbReference type="Proteomes" id="UP000011625">
    <property type="component" value="Unassembled WGS sequence"/>
</dbReference>
<dbReference type="PATRIC" id="fig|1227456.3.peg.3145"/>
<keyword evidence="2" id="KW-0012">Acyltransferase</keyword>
<proteinExistence type="predicted"/>
<sequence>MAPNGPSVWSRTGNRQSSIGTGVYAFERRNSGMKLREATRDDGEAIRRIARDSMEASYSLSPRAIESAITEWYDTDGIATKIDEPDALLLVAEDEGEIRGFSESDLVTDGGNGDLLWLHVDPAYRGEGIGTELFEATREALFDMGASQLRAKVIEDNAEGNDFYEDFDFEMVDTDEVEIDDETYVENIYMKAGTAAADSEPDIAEGPVTTPDGQEMYVNEEEVERGSKGPFFTSYTQPDFGEEHKYGYFCANCETLDNAMDTMGRVKCNDCGNLRKATRWDATYG</sequence>
<evidence type="ECO:0000259" key="3">
    <source>
        <dbReference type="PROSITE" id="PS51186"/>
    </source>
</evidence>
<evidence type="ECO:0000313" key="4">
    <source>
        <dbReference type="EMBL" id="EMA50123.1"/>
    </source>
</evidence>
<comment type="caution">
    <text evidence="4">The sequence shown here is derived from an EMBL/GenBank/DDBJ whole genome shotgun (WGS) entry which is preliminary data.</text>
</comment>
<dbReference type="PANTHER" id="PTHR43877:SF1">
    <property type="entry name" value="ACETYLTRANSFERASE"/>
    <property type="match status" value="1"/>
</dbReference>
<protein>
    <submittedName>
        <fullName evidence="4">Acetyltransferase</fullName>
    </submittedName>
</protein>
<dbReference type="AlphaFoldDB" id="M0MXT4"/>
<dbReference type="CDD" id="cd04301">
    <property type="entry name" value="NAT_SF"/>
    <property type="match status" value="1"/>
</dbReference>
<dbReference type="GO" id="GO:0016747">
    <property type="term" value="F:acyltransferase activity, transferring groups other than amino-acyl groups"/>
    <property type="evidence" value="ECO:0007669"/>
    <property type="project" value="InterPro"/>
</dbReference>
<gene>
    <name evidence="4" type="ORF">C450_15503</name>
</gene>
<dbReference type="Pfam" id="PF19133">
    <property type="entry name" value="DUF5816"/>
    <property type="match status" value="1"/>
</dbReference>
<organism evidence="4 5">
    <name type="scientific">Halococcus salifodinae DSM 8989</name>
    <dbReference type="NCBI Taxonomy" id="1227456"/>
    <lineage>
        <taxon>Archaea</taxon>
        <taxon>Methanobacteriati</taxon>
        <taxon>Methanobacteriota</taxon>
        <taxon>Stenosarchaea group</taxon>
        <taxon>Halobacteria</taxon>
        <taxon>Halobacteriales</taxon>
        <taxon>Halococcaceae</taxon>
        <taxon>Halococcus</taxon>
    </lineage>
</organism>
<dbReference type="PROSITE" id="PS51186">
    <property type="entry name" value="GNAT"/>
    <property type="match status" value="1"/>
</dbReference>
<reference evidence="4 5" key="1">
    <citation type="journal article" date="2014" name="PLoS Genet.">
        <title>Phylogenetically driven sequencing of extremely halophilic archaea reveals strategies for static and dynamic osmo-response.</title>
        <authorList>
            <person name="Becker E.A."/>
            <person name="Seitzer P.M."/>
            <person name="Tritt A."/>
            <person name="Larsen D."/>
            <person name="Krusor M."/>
            <person name="Yao A.I."/>
            <person name="Wu D."/>
            <person name="Madern D."/>
            <person name="Eisen J.A."/>
            <person name="Darling A.E."/>
            <person name="Facciotti M.T."/>
        </authorList>
    </citation>
    <scope>NUCLEOTIDE SEQUENCE [LARGE SCALE GENOMIC DNA]</scope>
    <source>
        <strain evidence="4 5">DSM 8989</strain>
    </source>
</reference>
<evidence type="ECO:0000313" key="5">
    <source>
        <dbReference type="Proteomes" id="UP000011625"/>
    </source>
</evidence>
<dbReference type="InterPro" id="IPR050832">
    <property type="entry name" value="Bact_Acetyltransf"/>
</dbReference>
<dbReference type="Gene3D" id="3.40.630.30">
    <property type="match status" value="1"/>
</dbReference>
<dbReference type="PANTHER" id="PTHR43877">
    <property type="entry name" value="AMINOALKYLPHOSPHONATE N-ACETYLTRANSFERASE-RELATED-RELATED"/>
    <property type="match status" value="1"/>
</dbReference>
<dbReference type="SUPFAM" id="SSF55729">
    <property type="entry name" value="Acyl-CoA N-acyltransferases (Nat)"/>
    <property type="match status" value="1"/>
</dbReference>
<dbReference type="Pfam" id="PF00583">
    <property type="entry name" value="Acetyltransf_1"/>
    <property type="match status" value="1"/>
</dbReference>
<evidence type="ECO:0000256" key="1">
    <source>
        <dbReference type="ARBA" id="ARBA00022679"/>
    </source>
</evidence>
<feature type="domain" description="N-acetyltransferase" evidence="3">
    <location>
        <begin position="33"/>
        <end position="191"/>
    </location>
</feature>
<accession>M0MXT4</accession>
<dbReference type="InterPro" id="IPR016181">
    <property type="entry name" value="Acyl_CoA_acyltransferase"/>
</dbReference>
<dbReference type="InterPro" id="IPR043854">
    <property type="entry name" value="DUF5816"/>
</dbReference>
<dbReference type="EMBL" id="AOME01000074">
    <property type="protein sequence ID" value="EMA50123.1"/>
    <property type="molecule type" value="Genomic_DNA"/>
</dbReference>
<dbReference type="InterPro" id="IPR000182">
    <property type="entry name" value="GNAT_dom"/>
</dbReference>
<dbReference type="STRING" id="1227456.C450_15503"/>
<name>M0MXT4_9EURY</name>
<evidence type="ECO:0000256" key="2">
    <source>
        <dbReference type="ARBA" id="ARBA00023315"/>
    </source>
</evidence>
<keyword evidence="5" id="KW-1185">Reference proteome</keyword>